<feature type="region of interest" description="Disordered" evidence="1">
    <location>
        <begin position="41"/>
        <end position="62"/>
    </location>
</feature>
<keyword evidence="2" id="KW-0732">Signal</keyword>
<feature type="signal peptide" evidence="2">
    <location>
        <begin position="1"/>
        <end position="21"/>
    </location>
</feature>
<comment type="caution">
    <text evidence="3">The sequence shown here is derived from an EMBL/GenBank/DDBJ whole genome shotgun (WGS) entry which is preliminary data.</text>
</comment>
<reference evidence="3 4" key="1">
    <citation type="submission" date="2020-02" db="EMBL/GenBank/DDBJ databases">
        <authorList>
            <person name="Chaudhuri R."/>
        </authorList>
    </citation>
    <scope>NUCLEOTIDE SEQUENCE [LARGE SCALE GENOMIC DNA]</scope>
    <source>
        <strain evidence="3">SFB21</strain>
    </source>
</reference>
<accession>A0A811G9U3</accession>
<dbReference type="EMBL" id="CADDTS010000006">
    <property type="protein sequence ID" value="CAB1208191.1"/>
    <property type="molecule type" value="Genomic_DNA"/>
</dbReference>
<gene>
    <name evidence="3" type="ORF">SFB21_0346</name>
</gene>
<evidence type="ECO:0000313" key="4">
    <source>
        <dbReference type="Proteomes" id="UP000489961"/>
    </source>
</evidence>
<sequence length="62" mass="6404">MNAMKSLLAVAVVAFSANVSAQIVYIPDFPVKKAVETVNNAEQKAPASAPANQETTASEAKA</sequence>
<evidence type="ECO:0000313" key="3">
    <source>
        <dbReference type="EMBL" id="CAB1208191.1"/>
    </source>
</evidence>
<evidence type="ECO:0000256" key="1">
    <source>
        <dbReference type="SAM" id="MobiDB-lite"/>
    </source>
</evidence>
<proteinExistence type="predicted"/>
<dbReference type="AlphaFoldDB" id="A0A811G9U3"/>
<feature type="chain" id="PRO_5032844383" evidence="2">
    <location>
        <begin position="22"/>
        <end position="62"/>
    </location>
</feature>
<name>A0A811G9U3_9GAMM</name>
<dbReference type="RefSeq" id="WP_174558345.1">
    <property type="nucleotide sequence ID" value="NZ_CADDTS010000006.1"/>
</dbReference>
<dbReference type="Proteomes" id="UP000489961">
    <property type="component" value="Unassembled WGS sequence"/>
</dbReference>
<feature type="compositionally biased region" description="Polar residues" evidence="1">
    <location>
        <begin position="50"/>
        <end position="62"/>
    </location>
</feature>
<protein>
    <submittedName>
        <fullName evidence="3">Uncharacterized protein</fullName>
    </submittedName>
</protein>
<organism evidence="3 4">
    <name type="scientific">Acinetobacter bouvetii</name>
    <dbReference type="NCBI Taxonomy" id="202951"/>
    <lineage>
        <taxon>Bacteria</taxon>
        <taxon>Pseudomonadati</taxon>
        <taxon>Pseudomonadota</taxon>
        <taxon>Gammaproteobacteria</taxon>
        <taxon>Moraxellales</taxon>
        <taxon>Moraxellaceae</taxon>
        <taxon>Acinetobacter</taxon>
    </lineage>
</organism>
<evidence type="ECO:0000256" key="2">
    <source>
        <dbReference type="SAM" id="SignalP"/>
    </source>
</evidence>